<organism evidence="1 2">
    <name type="scientific">Cyanidium caldarium</name>
    <name type="common">Red alga</name>
    <dbReference type="NCBI Taxonomy" id="2771"/>
    <lineage>
        <taxon>Eukaryota</taxon>
        <taxon>Rhodophyta</taxon>
        <taxon>Bangiophyceae</taxon>
        <taxon>Cyanidiales</taxon>
        <taxon>Cyanidiaceae</taxon>
        <taxon>Cyanidium</taxon>
    </lineage>
</organism>
<gene>
    <name evidence="1" type="ORF">CDCA_CDCA02G0814</name>
</gene>
<name>A0AAV9IRA5_CYACA</name>
<comment type="caution">
    <text evidence="1">The sequence shown here is derived from an EMBL/GenBank/DDBJ whole genome shotgun (WGS) entry which is preliminary data.</text>
</comment>
<sequence length="192" mass="21121">MDSDEESQRRRRTMFVTGWSLTRRGTRGRCGKLVSRHLVRRSVAQGARTARAPTLVASVNLGETLPHLRIWLWGASALLGVLLPLAFWDDDGEGTETVDRTARECPACSGTGTIDCLCTRWEAPKASKRRASKAMARCDRCGGSGRERCPRCRGGGTLVHAGTPGMIKEAIPVRLEDGYRRGTTRELRGELL</sequence>
<protein>
    <submittedName>
        <fullName evidence="1">Uncharacterized protein</fullName>
    </submittedName>
</protein>
<proteinExistence type="predicted"/>
<keyword evidence="2" id="KW-1185">Reference proteome</keyword>
<evidence type="ECO:0000313" key="1">
    <source>
        <dbReference type="EMBL" id="KAK4534789.1"/>
    </source>
</evidence>
<reference evidence="1 2" key="1">
    <citation type="submission" date="2022-07" db="EMBL/GenBank/DDBJ databases">
        <title>Genome-wide signatures of adaptation to extreme environments.</title>
        <authorList>
            <person name="Cho C.H."/>
            <person name="Yoon H.S."/>
        </authorList>
    </citation>
    <scope>NUCLEOTIDE SEQUENCE [LARGE SCALE GENOMIC DNA]</scope>
    <source>
        <strain evidence="1 2">DBV 063 E5</strain>
    </source>
</reference>
<dbReference type="AlphaFoldDB" id="A0AAV9IRA5"/>
<dbReference type="EMBL" id="JANCYW010000002">
    <property type="protein sequence ID" value="KAK4534789.1"/>
    <property type="molecule type" value="Genomic_DNA"/>
</dbReference>
<evidence type="ECO:0000313" key="2">
    <source>
        <dbReference type="Proteomes" id="UP001301350"/>
    </source>
</evidence>
<accession>A0AAV9IRA5</accession>
<dbReference type="Proteomes" id="UP001301350">
    <property type="component" value="Unassembled WGS sequence"/>
</dbReference>